<sequence length="347" mass="39464">MKKIIAIVGARPQFIKHFPFEKACEDKIDLITIHTGQHYDENMSKVFFDQLGMSRPRYVLNNGGGNHGEQTAKMIIEIERILLDENPEALVVYGDTNSTLAGALVAAKLHIPVYHIEAGLRSFNKKMPEEVNRVLTDHISTKLFVTSEVAIDNLEDEGITEGVVLVGDIMKDVVNMVIQDGHIGKAKYDFSYFYTTIHRPYNTDDPKRLMAIFERLNTLCYKVVIALHPRTKKLSLDYGINIEQYTNLVVIEPQSYFDNLSLLYHSSGLITDSGGMQKEAYWLNKKCVTIRTETEWLETAELNGNILMFDNLDSLEMELLKTPIEWDNNLYGQGDTAQRIVKTIIAK</sequence>
<evidence type="ECO:0000256" key="1">
    <source>
        <dbReference type="RuleBase" id="RU003513"/>
    </source>
</evidence>
<comment type="similarity">
    <text evidence="1">Belongs to the UDP-N-acetylglucosamine 2-epimerase family.</text>
</comment>
<dbReference type="RefSeq" id="WP_202104044.1">
    <property type="nucleotide sequence ID" value="NZ_JAERTY010000009.1"/>
</dbReference>
<evidence type="ECO:0000313" key="3">
    <source>
        <dbReference type="EMBL" id="MBL1410347.1"/>
    </source>
</evidence>
<dbReference type="NCBIfam" id="TIGR00236">
    <property type="entry name" value="wecB"/>
    <property type="match status" value="1"/>
</dbReference>
<dbReference type="Pfam" id="PF02350">
    <property type="entry name" value="Epimerase_2"/>
    <property type="match status" value="1"/>
</dbReference>
<evidence type="ECO:0000313" key="4">
    <source>
        <dbReference type="Proteomes" id="UP000625283"/>
    </source>
</evidence>
<organism evidence="3 4">
    <name type="scientific">Sphingobacterium faecale</name>
    <dbReference type="NCBI Taxonomy" id="2803775"/>
    <lineage>
        <taxon>Bacteria</taxon>
        <taxon>Pseudomonadati</taxon>
        <taxon>Bacteroidota</taxon>
        <taxon>Sphingobacteriia</taxon>
        <taxon>Sphingobacteriales</taxon>
        <taxon>Sphingobacteriaceae</taxon>
        <taxon>Sphingobacterium</taxon>
    </lineage>
</organism>
<dbReference type="InterPro" id="IPR003331">
    <property type="entry name" value="UDP_GlcNAc_Epimerase_2_dom"/>
</dbReference>
<dbReference type="SUPFAM" id="SSF53756">
    <property type="entry name" value="UDP-Glycosyltransferase/glycogen phosphorylase"/>
    <property type="match status" value="1"/>
</dbReference>
<feature type="domain" description="UDP-N-acetylglucosamine 2-epimerase" evidence="2">
    <location>
        <begin position="26"/>
        <end position="344"/>
    </location>
</feature>
<dbReference type="Gene3D" id="3.40.50.2000">
    <property type="entry name" value="Glycogen Phosphorylase B"/>
    <property type="match status" value="2"/>
</dbReference>
<accession>A0ABS1R8N5</accession>
<dbReference type="GO" id="GO:0008761">
    <property type="term" value="F:UDP-N-acetylglucosamine 2-epimerase activity"/>
    <property type="evidence" value="ECO:0007669"/>
    <property type="project" value="UniProtKB-EC"/>
</dbReference>
<dbReference type="EMBL" id="JAERTY010000009">
    <property type="protein sequence ID" value="MBL1410347.1"/>
    <property type="molecule type" value="Genomic_DNA"/>
</dbReference>
<dbReference type="InterPro" id="IPR029767">
    <property type="entry name" value="WecB-like"/>
</dbReference>
<dbReference type="Proteomes" id="UP000625283">
    <property type="component" value="Unassembled WGS sequence"/>
</dbReference>
<dbReference type="EC" id="5.1.3.14" evidence="3"/>
<comment type="caution">
    <text evidence="3">The sequence shown here is derived from an EMBL/GenBank/DDBJ whole genome shotgun (WGS) entry which is preliminary data.</text>
</comment>
<dbReference type="PANTHER" id="PTHR43174">
    <property type="entry name" value="UDP-N-ACETYLGLUCOSAMINE 2-EPIMERASE"/>
    <property type="match status" value="1"/>
</dbReference>
<keyword evidence="1 3" id="KW-0413">Isomerase</keyword>
<dbReference type="CDD" id="cd03786">
    <property type="entry name" value="GTB_UDP-GlcNAc_2-Epimerase"/>
    <property type="match status" value="1"/>
</dbReference>
<dbReference type="PANTHER" id="PTHR43174:SF1">
    <property type="entry name" value="UDP-N-ACETYLGLUCOSAMINE 2-EPIMERASE"/>
    <property type="match status" value="1"/>
</dbReference>
<evidence type="ECO:0000259" key="2">
    <source>
        <dbReference type="Pfam" id="PF02350"/>
    </source>
</evidence>
<name>A0ABS1R8N5_9SPHI</name>
<keyword evidence="4" id="KW-1185">Reference proteome</keyword>
<gene>
    <name evidence="3" type="primary">wecB</name>
    <name evidence="3" type="ORF">JKG61_16445</name>
</gene>
<reference evidence="3 4" key="1">
    <citation type="submission" date="2021-01" db="EMBL/GenBank/DDBJ databases">
        <title>C459-1 draft genome sequence.</title>
        <authorList>
            <person name="Zhang X.-F."/>
        </authorList>
    </citation>
    <scope>NUCLEOTIDE SEQUENCE [LARGE SCALE GENOMIC DNA]</scope>
    <source>
        <strain evidence="4">C459-1</strain>
    </source>
</reference>
<protein>
    <submittedName>
        <fullName evidence="3">UDP-N-acetylglucosamine 2-epimerase (Non-hydrolyzing)</fullName>
        <ecNumber evidence="3">5.1.3.14</ecNumber>
    </submittedName>
</protein>
<proteinExistence type="inferred from homology"/>